<dbReference type="Proteomes" id="UP000072741">
    <property type="component" value="Unassembled WGS sequence"/>
</dbReference>
<feature type="chain" id="PRO_5012746063" description="Carboxypeptidase family protein" evidence="1">
    <location>
        <begin position="16"/>
        <end position="144"/>
    </location>
</feature>
<keyword evidence="1" id="KW-0732">Signal</keyword>
<feature type="signal peptide" evidence="1">
    <location>
        <begin position="1"/>
        <end position="15"/>
    </location>
</feature>
<evidence type="ECO:0000313" key="3">
    <source>
        <dbReference type="Proteomes" id="UP000072741"/>
    </source>
</evidence>
<organism evidence="2 3">
    <name type="scientific">Pseudacidovorax intermedius</name>
    <dbReference type="NCBI Taxonomy" id="433924"/>
    <lineage>
        <taxon>Bacteria</taxon>
        <taxon>Pseudomonadati</taxon>
        <taxon>Pseudomonadota</taxon>
        <taxon>Betaproteobacteria</taxon>
        <taxon>Burkholderiales</taxon>
        <taxon>Comamonadaceae</taxon>
        <taxon>Pseudacidovorax</taxon>
    </lineage>
</organism>
<reference evidence="2 3" key="1">
    <citation type="journal article" date="2016" name="Front. Microbiol.">
        <title>Genomic Resource of Rice Seed Associated Bacteria.</title>
        <authorList>
            <person name="Midha S."/>
            <person name="Bansal K."/>
            <person name="Sharma S."/>
            <person name="Kumar N."/>
            <person name="Patil P.P."/>
            <person name="Chaudhry V."/>
            <person name="Patil P.B."/>
        </authorList>
    </citation>
    <scope>NUCLEOTIDE SEQUENCE [LARGE SCALE GENOMIC DNA]</scope>
    <source>
        <strain evidence="2 3">NS331</strain>
    </source>
</reference>
<dbReference type="EMBL" id="LDSL01000072">
    <property type="protein sequence ID" value="KTT21229.1"/>
    <property type="molecule type" value="Genomic_DNA"/>
</dbReference>
<proteinExistence type="predicted"/>
<comment type="caution">
    <text evidence="2">The sequence shown here is derived from an EMBL/GenBank/DDBJ whole genome shotgun (WGS) entry which is preliminary data.</text>
</comment>
<name>A0A147GUF5_9BURK</name>
<accession>A0A147GUF5</accession>
<dbReference type="AlphaFoldDB" id="A0A147GUF5"/>
<gene>
    <name evidence="2" type="ORF">NS331_12595</name>
</gene>
<sequence>MAASLLAVIASSAHASATYNPPIEMTKTGIEYMSGGTTPDEAKLMKVVEPRWPASFEFDAKGQGPVPTGTPVKVTVRDAGNGAVVLNDVTAGGPYMVARLDPGRYQVTATRDGQSVSRDIEVGRYTTAHAVFDWNGGTGVASSR</sequence>
<dbReference type="Gene3D" id="2.60.40.1120">
    <property type="entry name" value="Carboxypeptidase-like, regulatory domain"/>
    <property type="match status" value="1"/>
</dbReference>
<evidence type="ECO:0008006" key="4">
    <source>
        <dbReference type="Google" id="ProtNLM"/>
    </source>
</evidence>
<evidence type="ECO:0000313" key="2">
    <source>
        <dbReference type="EMBL" id="KTT21229.1"/>
    </source>
</evidence>
<evidence type="ECO:0000256" key="1">
    <source>
        <dbReference type="SAM" id="SignalP"/>
    </source>
</evidence>
<keyword evidence="3" id="KW-1185">Reference proteome</keyword>
<protein>
    <recommendedName>
        <fullName evidence="4">Carboxypeptidase family protein</fullName>
    </recommendedName>
</protein>